<dbReference type="RefSeq" id="WP_166781868.1">
    <property type="nucleotide sequence ID" value="NZ_JAHWXT010000020.1"/>
</dbReference>
<feature type="transmembrane region" description="Helical" evidence="1">
    <location>
        <begin position="97"/>
        <end position="118"/>
    </location>
</feature>
<accession>A0A8X8KEI6</accession>
<evidence type="ECO:0000313" key="2">
    <source>
        <dbReference type="EMBL" id="MCF0267174.1"/>
    </source>
</evidence>
<proteinExistence type="predicted"/>
<evidence type="ECO:0000313" key="3">
    <source>
        <dbReference type="Proteomes" id="UP000887320"/>
    </source>
</evidence>
<reference evidence="2" key="1">
    <citation type="submission" date="2021-07" db="EMBL/GenBank/DDBJ databases">
        <authorList>
            <person name="Fernandez M."/>
            <person name="Pereira P."/>
            <person name="Torres Tejerizo G.A."/>
            <person name="Gonzalez P."/>
            <person name="Agostini E."/>
        </authorList>
    </citation>
    <scope>NUCLEOTIDE SEQUENCE</scope>
    <source>
        <strain evidence="2">SFC 500-1A</strain>
    </source>
</reference>
<keyword evidence="1" id="KW-0812">Transmembrane</keyword>
<dbReference type="AlphaFoldDB" id="A0A8X8KEI6"/>
<feature type="transmembrane region" description="Helical" evidence="1">
    <location>
        <begin position="12"/>
        <end position="31"/>
    </location>
</feature>
<gene>
    <name evidence="2" type="ORF">KW868_22285</name>
</gene>
<organism evidence="2 3">
    <name type="scientific">Acinetobacter guillouiae</name>
    <name type="common">Acinetobacter genomosp. 11</name>
    <dbReference type="NCBI Taxonomy" id="106649"/>
    <lineage>
        <taxon>Bacteria</taxon>
        <taxon>Pseudomonadati</taxon>
        <taxon>Pseudomonadota</taxon>
        <taxon>Gammaproteobacteria</taxon>
        <taxon>Moraxellales</taxon>
        <taxon>Moraxellaceae</taxon>
        <taxon>Acinetobacter</taxon>
    </lineage>
</organism>
<protein>
    <submittedName>
        <fullName evidence="2">Uncharacterized protein</fullName>
    </submittedName>
</protein>
<dbReference type="EMBL" id="JAHWXT010000020">
    <property type="protein sequence ID" value="MCF0267174.1"/>
    <property type="molecule type" value="Genomic_DNA"/>
</dbReference>
<dbReference type="Proteomes" id="UP000887320">
    <property type="component" value="Unassembled WGS sequence"/>
</dbReference>
<comment type="caution">
    <text evidence="2">The sequence shown here is derived from an EMBL/GenBank/DDBJ whole genome shotgun (WGS) entry which is preliminary data.</text>
</comment>
<name>A0A8X8KEI6_ACIGI</name>
<feature type="transmembrane region" description="Helical" evidence="1">
    <location>
        <begin position="124"/>
        <end position="144"/>
    </location>
</feature>
<keyword evidence="1" id="KW-1133">Transmembrane helix</keyword>
<sequence>MDMSKNNKRKISAFILCGPFIGTFIIAITFHSEIIFYNPMRFLKGLITPSIIFPMIAAFILITPFGYLLGCIPAIITNLLFKHFFASKLVLASWRYSFIYGCLLSFMLAPFILIIAIVTPSPLFTFLYLQFVLILPTTLICTFIEWKRARNRQDINE</sequence>
<feature type="transmembrane region" description="Helical" evidence="1">
    <location>
        <begin position="51"/>
        <end position="76"/>
    </location>
</feature>
<keyword evidence="1" id="KW-0472">Membrane</keyword>
<evidence type="ECO:0000256" key="1">
    <source>
        <dbReference type="SAM" id="Phobius"/>
    </source>
</evidence>